<protein>
    <submittedName>
        <fullName evidence="1">Uncharacterized protein</fullName>
    </submittedName>
</protein>
<reference evidence="1 2" key="1">
    <citation type="submission" date="2017-07" db="EMBL/GenBank/DDBJ databases">
        <title>Complete genome sequence of Oryzomicrobium terrae TPP412.</title>
        <authorList>
            <person name="Chiu L.-W."/>
            <person name="Lo K.-J."/>
            <person name="Tsai Y.-M."/>
            <person name="Lin S.-S."/>
            <person name="Kuo C.-H."/>
            <person name="Liu C.-T."/>
        </authorList>
    </citation>
    <scope>NUCLEOTIDE SEQUENCE [LARGE SCALE GENOMIC DNA]</scope>
    <source>
        <strain evidence="1 2">TPP412</strain>
    </source>
</reference>
<organism evidence="1 2">
    <name type="scientific">Oryzomicrobium terrae</name>
    <dbReference type="NCBI Taxonomy" id="1735038"/>
    <lineage>
        <taxon>Bacteria</taxon>
        <taxon>Pseudomonadati</taxon>
        <taxon>Pseudomonadota</taxon>
        <taxon>Betaproteobacteria</taxon>
        <taxon>Rhodocyclales</taxon>
        <taxon>Rhodocyclaceae</taxon>
        <taxon>Oryzomicrobium</taxon>
    </lineage>
</organism>
<evidence type="ECO:0000313" key="2">
    <source>
        <dbReference type="Proteomes" id="UP000323671"/>
    </source>
</evidence>
<dbReference type="Proteomes" id="UP000323671">
    <property type="component" value="Chromosome"/>
</dbReference>
<dbReference type="KEGG" id="otr:OTERR_13170"/>
<dbReference type="AlphaFoldDB" id="A0A5C1E7F2"/>
<dbReference type="EMBL" id="CP022579">
    <property type="protein sequence ID" value="QEL64793.1"/>
    <property type="molecule type" value="Genomic_DNA"/>
</dbReference>
<keyword evidence="2" id="KW-1185">Reference proteome</keyword>
<gene>
    <name evidence="1" type="ORF">OTERR_13170</name>
</gene>
<evidence type="ECO:0000313" key="1">
    <source>
        <dbReference type="EMBL" id="QEL64793.1"/>
    </source>
</evidence>
<dbReference type="RefSeq" id="WP_149425235.1">
    <property type="nucleotide sequence ID" value="NZ_CP022579.1"/>
</dbReference>
<accession>A0A5C1E7F2</accession>
<name>A0A5C1E7F2_9RHOO</name>
<sequence>MPDLIVTNEELVVLETEEVISLIASAEQGPPGPPGLAGLPGGSSLTYPAGTALGGHRMVLLDATGSAVYADATDPSHALKVLGMTVGAAVAGYPVDIQTGGEITEPTWSWDVSLPVFLGANGLLTQVVPAAPSAFSLVVGIPLSPTTLYVSLREPILI</sequence>
<proteinExistence type="predicted"/>